<evidence type="ECO:0000256" key="1">
    <source>
        <dbReference type="ARBA" id="ARBA00022980"/>
    </source>
</evidence>
<dbReference type="InterPro" id="IPR000307">
    <property type="entry name" value="Ribosomal_bS16"/>
</dbReference>
<dbReference type="InterPro" id="IPR023803">
    <property type="entry name" value="Ribosomal_bS16_dom_sf"/>
</dbReference>
<dbReference type="Proteomes" id="UP000229526">
    <property type="component" value="Unassembled WGS sequence"/>
</dbReference>
<dbReference type="GO" id="GO:0015935">
    <property type="term" value="C:small ribosomal subunit"/>
    <property type="evidence" value="ECO:0007669"/>
    <property type="project" value="TreeGrafter"/>
</dbReference>
<dbReference type="EMBL" id="PFBD01000018">
    <property type="protein sequence ID" value="PIR87160.1"/>
    <property type="molecule type" value="Genomic_DNA"/>
</dbReference>
<feature type="compositionally biased region" description="Basic and acidic residues" evidence="4">
    <location>
        <begin position="112"/>
        <end position="127"/>
    </location>
</feature>
<comment type="caution">
    <text evidence="5">The sequence shown here is derived from an EMBL/GenBank/DDBJ whole genome shotgun (WGS) entry which is preliminary data.</text>
</comment>
<dbReference type="PANTHER" id="PTHR12919">
    <property type="entry name" value="30S RIBOSOMAL PROTEIN S16"/>
    <property type="match status" value="1"/>
</dbReference>
<protein>
    <recommendedName>
        <fullName evidence="3">Small ribosomal subunit protein bS16</fullName>
    </recommendedName>
</protein>
<evidence type="ECO:0000256" key="3">
    <source>
        <dbReference type="HAMAP-Rule" id="MF_00385"/>
    </source>
</evidence>
<feature type="region of interest" description="Disordered" evidence="4">
    <location>
        <begin position="83"/>
        <end position="135"/>
    </location>
</feature>
<dbReference type="NCBIfam" id="TIGR00002">
    <property type="entry name" value="S16"/>
    <property type="match status" value="1"/>
</dbReference>
<dbReference type="Gene3D" id="3.30.1320.10">
    <property type="match status" value="1"/>
</dbReference>
<accession>A0A2H0UL97</accession>
<proteinExistence type="inferred from homology"/>
<comment type="similarity">
    <text evidence="3">Belongs to the bacterial ribosomal protein bS16 family.</text>
</comment>
<evidence type="ECO:0000256" key="2">
    <source>
        <dbReference type="ARBA" id="ARBA00023274"/>
    </source>
</evidence>
<keyword evidence="2 3" id="KW-0687">Ribonucleoprotein</keyword>
<dbReference type="Pfam" id="PF00886">
    <property type="entry name" value="Ribosomal_S16"/>
    <property type="match status" value="1"/>
</dbReference>
<dbReference type="GO" id="GO:0005737">
    <property type="term" value="C:cytoplasm"/>
    <property type="evidence" value="ECO:0007669"/>
    <property type="project" value="UniProtKB-ARBA"/>
</dbReference>
<dbReference type="SUPFAM" id="SSF54565">
    <property type="entry name" value="Ribosomal protein S16"/>
    <property type="match status" value="1"/>
</dbReference>
<dbReference type="PANTHER" id="PTHR12919:SF20">
    <property type="entry name" value="SMALL RIBOSOMAL SUBUNIT PROTEIN BS16M"/>
    <property type="match status" value="1"/>
</dbReference>
<evidence type="ECO:0000256" key="4">
    <source>
        <dbReference type="SAM" id="MobiDB-lite"/>
    </source>
</evidence>
<organism evidence="5 6">
    <name type="scientific">Candidatus Harrisonbacteria bacterium CG10_big_fil_rev_8_21_14_0_10_49_15</name>
    <dbReference type="NCBI Taxonomy" id="1974587"/>
    <lineage>
        <taxon>Bacteria</taxon>
        <taxon>Candidatus Harrisoniibacteriota</taxon>
    </lineage>
</organism>
<sequence>MLVIRFQPRGKKHQPTYRVVVDEKRSKLDGAFVEDLGFYNPHSKEAVISADRVQYWIGVGAQPSPSVYNLLVSKKIIEGTKLPVHKKSKKAPAAAEAVADKPATAETPNVEEAPKEEATAEAPKPEAVEEESAAE</sequence>
<feature type="compositionally biased region" description="Low complexity" evidence="4">
    <location>
        <begin position="91"/>
        <end position="105"/>
    </location>
</feature>
<keyword evidence="1 3" id="KW-0689">Ribosomal protein</keyword>
<dbReference type="HAMAP" id="MF_00385">
    <property type="entry name" value="Ribosomal_bS16"/>
    <property type="match status" value="1"/>
</dbReference>
<reference evidence="6" key="1">
    <citation type="submission" date="2017-09" db="EMBL/GenBank/DDBJ databases">
        <title>Depth-based differentiation of microbial function through sediment-hosted aquifers and enrichment of novel symbionts in the deep terrestrial subsurface.</title>
        <authorList>
            <person name="Probst A.J."/>
            <person name="Ladd B."/>
            <person name="Jarett J.K."/>
            <person name="Geller-Mcgrath D.E."/>
            <person name="Sieber C.M.K."/>
            <person name="Emerson J.B."/>
            <person name="Anantharaman K."/>
            <person name="Thomas B.C."/>
            <person name="Malmstrom R."/>
            <person name="Stieglmeier M."/>
            <person name="Klingl A."/>
            <person name="Woyke T."/>
            <person name="Ryan C.M."/>
            <person name="Banfield J.F."/>
        </authorList>
    </citation>
    <scope>NUCLEOTIDE SEQUENCE [LARGE SCALE GENOMIC DNA]</scope>
</reference>
<evidence type="ECO:0000313" key="5">
    <source>
        <dbReference type="EMBL" id="PIR87160.1"/>
    </source>
</evidence>
<name>A0A2H0UL97_9BACT</name>
<gene>
    <name evidence="3 5" type="primary">rpsP</name>
    <name evidence="5" type="ORF">COU11_01955</name>
</gene>
<evidence type="ECO:0000313" key="6">
    <source>
        <dbReference type="Proteomes" id="UP000229526"/>
    </source>
</evidence>
<dbReference type="AlphaFoldDB" id="A0A2H0UL97"/>
<dbReference type="GO" id="GO:0003735">
    <property type="term" value="F:structural constituent of ribosome"/>
    <property type="evidence" value="ECO:0007669"/>
    <property type="project" value="InterPro"/>
</dbReference>
<dbReference type="GO" id="GO:0006412">
    <property type="term" value="P:translation"/>
    <property type="evidence" value="ECO:0007669"/>
    <property type="project" value="UniProtKB-UniRule"/>
</dbReference>